<dbReference type="InterPro" id="IPR052728">
    <property type="entry name" value="O2_lipid_transport_reg"/>
</dbReference>
<proteinExistence type="predicted"/>
<protein>
    <recommendedName>
        <fullName evidence="4">Acyltransferase 3 domain-containing protein</fullName>
    </recommendedName>
</protein>
<feature type="non-terminal residue" evidence="2">
    <location>
        <position position="191"/>
    </location>
</feature>
<keyword evidence="1" id="KW-1133">Transmembrane helix</keyword>
<dbReference type="PANTHER" id="PTHR11161:SF0">
    <property type="entry name" value="O-ACYLTRANSFERASE LIKE PROTEIN"/>
    <property type="match status" value="1"/>
</dbReference>
<evidence type="ECO:0000313" key="2">
    <source>
        <dbReference type="EMBL" id="CAD7665783.1"/>
    </source>
</evidence>
<sequence length="191" mass="22633">MILATSVDLIIVYTNDLNYIPFISFETRLKKLLLDTLLSFSVYKNGKVLFDTTTRSSNSIECINGIRVLSMLWIIWTHTYLIPIKETFTFVRDFMFTVEELGFQLILNGWVLVDTFFLVGAMLTTYSLFHRMNKTDGQINVLQQILNRFFRFWPSVAMTIMFIFLFPSLTSGPLWMEYFEVQLDKCYKNWW</sequence>
<name>A0A7R9MSS4_9ACAR</name>
<dbReference type="OrthoDB" id="6411378at2759"/>
<dbReference type="Proteomes" id="UP000728032">
    <property type="component" value="Unassembled WGS sequence"/>
</dbReference>
<dbReference type="EMBL" id="CAJPVJ010049251">
    <property type="protein sequence ID" value="CAG2182919.1"/>
    <property type="molecule type" value="Genomic_DNA"/>
</dbReference>
<keyword evidence="1" id="KW-0812">Transmembrane</keyword>
<keyword evidence="3" id="KW-1185">Reference proteome</keyword>
<gene>
    <name evidence="2" type="ORF">ONB1V03_LOCUS22340</name>
</gene>
<dbReference type="EMBL" id="OC964076">
    <property type="protein sequence ID" value="CAD7665783.1"/>
    <property type="molecule type" value="Genomic_DNA"/>
</dbReference>
<keyword evidence="1" id="KW-0472">Membrane</keyword>
<dbReference type="AlphaFoldDB" id="A0A7R9MSS4"/>
<evidence type="ECO:0000313" key="3">
    <source>
        <dbReference type="Proteomes" id="UP000728032"/>
    </source>
</evidence>
<feature type="transmembrane region" description="Helical" evidence="1">
    <location>
        <begin position="103"/>
        <end position="129"/>
    </location>
</feature>
<organism evidence="2">
    <name type="scientific">Oppiella nova</name>
    <dbReference type="NCBI Taxonomy" id="334625"/>
    <lineage>
        <taxon>Eukaryota</taxon>
        <taxon>Metazoa</taxon>
        <taxon>Ecdysozoa</taxon>
        <taxon>Arthropoda</taxon>
        <taxon>Chelicerata</taxon>
        <taxon>Arachnida</taxon>
        <taxon>Acari</taxon>
        <taxon>Acariformes</taxon>
        <taxon>Sarcoptiformes</taxon>
        <taxon>Oribatida</taxon>
        <taxon>Brachypylina</taxon>
        <taxon>Oppioidea</taxon>
        <taxon>Oppiidae</taxon>
        <taxon>Oppiella</taxon>
    </lineage>
</organism>
<feature type="transmembrane region" description="Helical" evidence="1">
    <location>
        <begin position="65"/>
        <end position="83"/>
    </location>
</feature>
<evidence type="ECO:0008006" key="4">
    <source>
        <dbReference type="Google" id="ProtNLM"/>
    </source>
</evidence>
<dbReference type="PANTHER" id="PTHR11161">
    <property type="entry name" value="O-ACYLTRANSFERASE"/>
    <property type="match status" value="1"/>
</dbReference>
<evidence type="ECO:0000256" key="1">
    <source>
        <dbReference type="SAM" id="Phobius"/>
    </source>
</evidence>
<reference evidence="2" key="1">
    <citation type="submission" date="2020-11" db="EMBL/GenBank/DDBJ databases">
        <authorList>
            <person name="Tran Van P."/>
        </authorList>
    </citation>
    <scope>NUCLEOTIDE SEQUENCE</scope>
</reference>
<feature type="transmembrane region" description="Helical" evidence="1">
    <location>
        <begin position="150"/>
        <end position="169"/>
    </location>
</feature>
<accession>A0A7R9MSS4</accession>